<comment type="caution">
    <text evidence="7">The sequence shown here is derived from an EMBL/GenBank/DDBJ whole genome shotgun (WGS) entry which is preliminary data.</text>
</comment>
<organism evidence="7 8">
    <name type="scientific">Orbilia oligospora</name>
    <name type="common">Nematode-trapping fungus</name>
    <name type="synonym">Arthrobotrys oligospora</name>
    <dbReference type="NCBI Taxonomy" id="2813651"/>
    <lineage>
        <taxon>Eukaryota</taxon>
        <taxon>Fungi</taxon>
        <taxon>Dikarya</taxon>
        <taxon>Ascomycota</taxon>
        <taxon>Pezizomycotina</taxon>
        <taxon>Orbiliomycetes</taxon>
        <taxon>Orbiliales</taxon>
        <taxon>Orbiliaceae</taxon>
        <taxon>Orbilia</taxon>
    </lineage>
</organism>
<feature type="compositionally biased region" description="Low complexity" evidence="4">
    <location>
        <begin position="795"/>
        <end position="822"/>
    </location>
</feature>
<dbReference type="InterPro" id="IPR053208">
    <property type="entry name" value="GMC_Oxidoreductase_CD"/>
</dbReference>
<dbReference type="AlphaFoldDB" id="A0A7C8MZ95"/>
<evidence type="ECO:0000256" key="5">
    <source>
        <dbReference type="SAM" id="SignalP"/>
    </source>
</evidence>
<feature type="chain" id="PRO_5028929289" description="CBM1 domain-containing protein" evidence="5">
    <location>
        <begin position="24"/>
        <end position="904"/>
    </location>
</feature>
<gene>
    <name evidence="7" type="ORF">TWF102_003268</name>
</gene>
<dbReference type="InterPro" id="IPR007867">
    <property type="entry name" value="GMC_OxRtase_C"/>
</dbReference>
<dbReference type="Pfam" id="PF13450">
    <property type="entry name" value="NAD_binding_8"/>
    <property type="match status" value="1"/>
</dbReference>
<accession>A0A7C8MZ95</accession>
<feature type="compositionally biased region" description="Low complexity" evidence="4">
    <location>
        <begin position="217"/>
        <end position="241"/>
    </location>
</feature>
<proteinExistence type="inferred from homology"/>
<feature type="signal peptide" evidence="5">
    <location>
        <begin position="1"/>
        <end position="23"/>
    </location>
</feature>
<dbReference type="Proteomes" id="UP000475325">
    <property type="component" value="Unassembled WGS sequence"/>
</dbReference>
<evidence type="ECO:0000256" key="2">
    <source>
        <dbReference type="ARBA" id="ARBA00022729"/>
    </source>
</evidence>
<reference evidence="7 8" key="1">
    <citation type="submission" date="2019-06" db="EMBL/GenBank/DDBJ databases">
        <authorList>
            <person name="Palmer J.M."/>
        </authorList>
    </citation>
    <scope>NUCLEOTIDE SEQUENCE [LARGE SCALE GENOMIC DNA]</scope>
    <source>
        <strain evidence="7 8">TWF102</strain>
    </source>
</reference>
<feature type="region of interest" description="Disordered" evidence="4">
    <location>
        <begin position="792"/>
        <end position="822"/>
    </location>
</feature>
<dbReference type="Pfam" id="PF16010">
    <property type="entry name" value="CDH-cyt"/>
    <property type="match status" value="1"/>
</dbReference>
<comment type="similarity">
    <text evidence="1 3">Belongs to the GMC oxidoreductase family.</text>
</comment>
<dbReference type="InterPro" id="IPR035971">
    <property type="entry name" value="CBD_sf"/>
</dbReference>
<evidence type="ECO:0000259" key="6">
    <source>
        <dbReference type="PROSITE" id="PS51164"/>
    </source>
</evidence>
<dbReference type="PANTHER" id="PTHR47190">
    <property type="entry name" value="DEHYDROGENASE, PUTATIVE-RELATED"/>
    <property type="match status" value="1"/>
</dbReference>
<dbReference type="Pfam" id="PF00734">
    <property type="entry name" value="CBM_1"/>
    <property type="match status" value="1"/>
</dbReference>
<sequence length="904" mass="96181">MPSVWNILAVATAIAGGAQYALAQSTGAYTDSRTGIVYQAYRNPNFGGYTFGIALPSSPTNEFIGLLEGPMGTPANRWAGVSLGGPMNGPTLIVAWPNGNDVVTSFRTASNWMEPTVLTPSGAQLTKMNVAVNSTHWSLTFRCVNCNTWASGSLDLTGSAAVFGYAQSPYSVGTPSSSSSTLQPHDNAFANYGLPLTSARNANYASWIAQYPGSGGTSSTTTTRASTTTATTTSRTTTTSAAPLPTFSQTFDYIVVGAGAGGLIMADRLSESGKSVLLIERGPPSTYQHGGRIQPPWVGSAPLTRFDIPGLCNEIWANSSGIACTDISGGVMAGCVLGGGTAINSGLFWKPQPYDYDNTDWPTGWKYNDMSPYVDKVFSRIPSTTTPSQDGQRYGQDLYNLIYNVLQPKGWSPIDANSQPNLKNRTFHHTPYMYSGGQRGGPLATYLVSAKGRSNFRLFINTSVVKLNRNGGQITGVVTESTGVGGQRYLINVSTSGRVVLSAGVFNTAKILFRSGIGPSDALNVVKSSTDGPTMIDSSQWINLPVGENLHDQDNTDLVFSHPTISSYDFYAAYDEPIAADKDKYLNQRAGQLAEAAPNCNTVFFENFASTDGRVRQVQWTARKEPSLGAAGDTMVTLSLYLTTGATSRGRLTIQPSLNTVVSVLPYLTTQADIDAKVKAIQSWINAANNYPDLTFVFPTKGQTAADYLANYLGGHGSNHWMGTCRMGSDDGTKGGKAVVDLNTQVWGTKNLFVVDASIFPSTITANPSAYIMTVAERAAAKILALALNSNPGGSSSTTTTTRSTTSTTRATTTASRTTTASQPGQTLYGQCGGVSWTGPTACAAGSCQYQNPYYCKFDLLLPIPESVDIDHKLPQYGLRMTCVYSCVCRHCGSLIRHTIQAQS</sequence>
<dbReference type="SUPFAM" id="SSF49344">
    <property type="entry name" value="CBD9-like"/>
    <property type="match status" value="1"/>
</dbReference>
<dbReference type="InterPro" id="IPR036188">
    <property type="entry name" value="FAD/NAD-bd_sf"/>
</dbReference>
<keyword evidence="3" id="KW-0274">FAD</keyword>
<dbReference type="PROSITE" id="PS51164">
    <property type="entry name" value="CBM1_2"/>
    <property type="match status" value="1"/>
</dbReference>
<dbReference type="CDD" id="cd09630">
    <property type="entry name" value="CDH_like_cytochrome"/>
    <property type="match status" value="1"/>
</dbReference>
<dbReference type="Pfam" id="PF05199">
    <property type="entry name" value="GMC_oxred_C"/>
    <property type="match status" value="1"/>
</dbReference>
<feature type="region of interest" description="Disordered" evidence="4">
    <location>
        <begin position="213"/>
        <end position="241"/>
    </location>
</feature>
<dbReference type="InterPro" id="IPR000254">
    <property type="entry name" value="CBD"/>
</dbReference>
<dbReference type="GO" id="GO:0016614">
    <property type="term" value="F:oxidoreductase activity, acting on CH-OH group of donors"/>
    <property type="evidence" value="ECO:0007669"/>
    <property type="project" value="InterPro"/>
</dbReference>
<name>A0A7C8MZ95_ORBOL</name>
<dbReference type="Gene3D" id="2.60.40.1210">
    <property type="entry name" value="Cellobiose dehydrogenase, cytochrome domain"/>
    <property type="match status" value="1"/>
</dbReference>
<evidence type="ECO:0000313" key="8">
    <source>
        <dbReference type="Proteomes" id="UP000475325"/>
    </source>
</evidence>
<evidence type="ECO:0000313" key="7">
    <source>
        <dbReference type="EMBL" id="KAF3078727.1"/>
    </source>
</evidence>
<keyword evidence="2 5" id="KW-0732">Signal</keyword>
<evidence type="ECO:0000256" key="1">
    <source>
        <dbReference type="ARBA" id="ARBA00010790"/>
    </source>
</evidence>
<dbReference type="GO" id="GO:0005975">
    <property type="term" value="P:carbohydrate metabolic process"/>
    <property type="evidence" value="ECO:0007669"/>
    <property type="project" value="InterPro"/>
</dbReference>
<evidence type="ECO:0000256" key="4">
    <source>
        <dbReference type="SAM" id="MobiDB-lite"/>
    </source>
</evidence>
<dbReference type="InterPro" id="IPR000172">
    <property type="entry name" value="GMC_OxRdtase_N"/>
</dbReference>
<dbReference type="SUPFAM" id="SSF51905">
    <property type="entry name" value="FAD/NAD(P)-binding domain"/>
    <property type="match status" value="1"/>
</dbReference>
<dbReference type="InterPro" id="IPR015920">
    <property type="entry name" value="Cellobiose_DH-like_cyt"/>
</dbReference>
<keyword evidence="3" id="KW-0285">Flavoprotein</keyword>
<dbReference type="SMART" id="SM00236">
    <property type="entry name" value="fCBD"/>
    <property type="match status" value="1"/>
</dbReference>
<dbReference type="SUPFAM" id="SSF54373">
    <property type="entry name" value="FAD-linked reductases, C-terminal domain"/>
    <property type="match status" value="1"/>
</dbReference>
<dbReference type="Gene3D" id="3.50.50.60">
    <property type="entry name" value="FAD/NAD(P)-binding domain"/>
    <property type="match status" value="1"/>
</dbReference>
<evidence type="ECO:0000256" key="3">
    <source>
        <dbReference type="RuleBase" id="RU003968"/>
    </source>
</evidence>
<dbReference type="GO" id="GO:0030248">
    <property type="term" value="F:cellulose binding"/>
    <property type="evidence" value="ECO:0007669"/>
    <property type="project" value="InterPro"/>
</dbReference>
<dbReference type="Gene3D" id="3.30.410.10">
    <property type="entry name" value="Cholesterol Oxidase, domain 2"/>
    <property type="match status" value="1"/>
</dbReference>
<dbReference type="Pfam" id="PF00732">
    <property type="entry name" value="GMC_oxred_N"/>
    <property type="match status" value="1"/>
</dbReference>
<dbReference type="SUPFAM" id="SSF57180">
    <property type="entry name" value="Cellulose-binding domain"/>
    <property type="match status" value="1"/>
</dbReference>
<dbReference type="PROSITE" id="PS00623">
    <property type="entry name" value="GMC_OXRED_1"/>
    <property type="match status" value="1"/>
</dbReference>
<dbReference type="GO" id="GO:0050660">
    <property type="term" value="F:flavin adenine dinucleotide binding"/>
    <property type="evidence" value="ECO:0007669"/>
    <property type="project" value="InterPro"/>
</dbReference>
<protein>
    <recommendedName>
        <fullName evidence="6">CBM1 domain-containing protein</fullName>
    </recommendedName>
</protein>
<dbReference type="PANTHER" id="PTHR47190:SF2">
    <property type="entry name" value="CELLOBIOSE DEHYDROGENASE (AFU_ORTHOLOGUE AFUA_2G17620)"/>
    <property type="match status" value="1"/>
</dbReference>
<dbReference type="GO" id="GO:0005576">
    <property type="term" value="C:extracellular region"/>
    <property type="evidence" value="ECO:0007669"/>
    <property type="project" value="InterPro"/>
</dbReference>
<dbReference type="EMBL" id="WIQW01000166">
    <property type="protein sequence ID" value="KAF3078727.1"/>
    <property type="molecule type" value="Genomic_DNA"/>
</dbReference>
<feature type="domain" description="CBM1" evidence="6">
    <location>
        <begin position="824"/>
        <end position="859"/>
    </location>
</feature>